<name>A0A0A9AH13_ARUDO</name>
<dbReference type="AlphaFoldDB" id="A0A0A9AH13"/>
<organism evidence="2">
    <name type="scientific">Arundo donax</name>
    <name type="common">Giant reed</name>
    <name type="synonym">Donax arundinaceus</name>
    <dbReference type="NCBI Taxonomy" id="35708"/>
    <lineage>
        <taxon>Eukaryota</taxon>
        <taxon>Viridiplantae</taxon>
        <taxon>Streptophyta</taxon>
        <taxon>Embryophyta</taxon>
        <taxon>Tracheophyta</taxon>
        <taxon>Spermatophyta</taxon>
        <taxon>Magnoliopsida</taxon>
        <taxon>Liliopsida</taxon>
        <taxon>Poales</taxon>
        <taxon>Poaceae</taxon>
        <taxon>PACMAD clade</taxon>
        <taxon>Arundinoideae</taxon>
        <taxon>Arundineae</taxon>
        <taxon>Arundo</taxon>
    </lineage>
</organism>
<proteinExistence type="predicted"/>
<reference evidence="2" key="1">
    <citation type="submission" date="2014-09" db="EMBL/GenBank/DDBJ databases">
        <authorList>
            <person name="Magalhaes I.L.F."/>
            <person name="Oliveira U."/>
            <person name="Santos F.R."/>
            <person name="Vidigal T.H.D.A."/>
            <person name="Brescovit A.D."/>
            <person name="Santos A.J."/>
        </authorList>
    </citation>
    <scope>NUCLEOTIDE SEQUENCE</scope>
    <source>
        <tissue evidence="2">Shoot tissue taken approximately 20 cm above the soil surface</tissue>
    </source>
</reference>
<evidence type="ECO:0000313" key="2">
    <source>
        <dbReference type="EMBL" id="JAD49118.1"/>
    </source>
</evidence>
<accession>A0A0A9AH13</accession>
<sequence>MYVMGIAFLVYDILASLPFIIDNTGEVMACFPNSMPPVPVNLFHY</sequence>
<evidence type="ECO:0000256" key="1">
    <source>
        <dbReference type="SAM" id="SignalP"/>
    </source>
</evidence>
<keyword evidence="1" id="KW-0732">Signal</keyword>
<dbReference type="EMBL" id="GBRH01248777">
    <property type="protein sequence ID" value="JAD49118.1"/>
    <property type="molecule type" value="Transcribed_RNA"/>
</dbReference>
<feature type="chain" id="PRO_5012000277" evidence="1">
    <location>
        <begin position="16"/>
        <end position="45"/>
    </location>
</feature>
<protein>
    <submittedName>
        <fullName evidence="2">Uncharacterized protein</fullName>
    </submittedName>
</protein>
<reference evidence="2" key="2">
    <citation type="journal article" date="2015" name="Data Brief">
        <title>Shoot transcriptome of the giant reed, Arundo donax.</title>
        <authorList>
            <person name="Barrero R.A."/>
            <person name="Guerrero F.D."/>
            <person name="Moolhuijzen P."/>
            <person name="Goolsby J.A."/>
            <person name="Tidwell J."/>
            <person name="Bellgard S.E."/>
            <person name="Bellgard M.I."/>
        </authorList>
    </citation>
    <scope>NUCLEOTIDE SEQUENCE</scope>
    <source>
        <tissue evidence="2">Shoot tissue taken approximately 20 cm above the soil surface</tissue>
    </source>
</reference>
<feature type="signal peptide" evidence="1">
    <location>
        <begin position="1"/>
        <end position="15"/>
    </location>
</feature>